<dbReference type="Pfam" id="PF00181">
    <property type="entry name" value="Ribosomal_L2_N"/>
    <property type="match status" value="1"/>
</dbReference>
<keyword evidence="5" id="KW-0699">rRNA-binding</keyword>
<dbReference type="FunFam" id="4.10.950.10:FF:000001">
    <property type="entry name" value="50S ribosomal protein L2"/>
    <property type="match status" value="1"/>
</dbReference>
<organism evidence="9 10">
    <name type="scientific">Thioalbus denitrificans</name>
    <dbReference type="NCBI Taxonomy" id="547122"/>
    <lineage>
        <taxon>Bacteria</taxon>
        <taxon>Pseudomonadati</taxon>
        <taxon>Pseudomonadota</taxon>
        <taxon>Gammaproteobacteria</taxon>
        <taxon>Chromatiales</taxon>
        <taxon>Ectothiorhodospiraceae</taxon>
        <taxon>Thioalbus</taxon>
    </lineage>
</organism>
<gene>
    <name evidence="5" type="primary">rplB</name>
    <name evidence="9" type="ORF">DFQ59_106200</name>
</gene>
<dbReference type="InterPro" id="IPR014722">
    <property type="entry name" value="Rib_uL2_dom2"/>
</dbReference>
<dbReference type="AlphaFoldDB" id="A0A369CDS0"/>
<dbReference type="InterPro" id="IPR022669">
    <property type="entry name" value="Ribosomal_uL2_C"/>
</dbReference>
<protein>
    <recommendedName>
        <fullName evidence="4 5">Large ribosomal subunit protein uL2</fullName>
    </recommendedName>
</protein>
<evidence type="ECO:0000256" key="4">
    <source>
        <dbReference type="ARBA" id="ARBA00035242"/>
    </source>
</evidence>
<accession>A0A369CDS0</accession>
<evidence type="ECO:0000256" key="6">
    <source>
        <dbReference type="SAM" id="MobiDB-lite"/>
    </source>
</evidence>
<comment type="subunit">
    <text evidence="5">Part of the 50S ribosomal subunit. Forms a bridge to the 30S subunit in the 70S ribosome.</text>
</comment>
<dbReference type="Pfam" id="PF03947">
    <property type="entry name" value="Ribosomal_L2_C"/>
    <property type="match status" value="1"/>
</dbReference>
<evidence type="ECO:0000313" key="10">
    <source>
        <dbReference type="Proteomes" id="UP000252707"/>
    </source>
</evidence>
<reference evidence="9 10" key="1">
    <citation type="submission" date="2018-07" db="EMBL/GenBank/DDBJ databases">
        <title>Genomic Encyclopedia of Type Strains, Phase IV (KMG-IV): sequencing the most valuable type-strain genomes for metagenomic binning, comparative biology and taxonomic classification.</title>
        <authorList>
            <person name="Goeker M."/>
        </authorList>
    </citation>
    <scope>NUCLEOTIDE SEQUENCE [LARGE SCALE GENOMIC DNA]</scope>
    <source>
        <strain evidence="9 10">DSM 26407</strain>
    </source>
</reference>
<dbReference type="SMART" id="SM01383">
    <property type="entry name" value="Ribosomal_L2"/>
    <property type="match status" value="1"/>
</dbReference>
<dbReference type="InterPro" id="IPR005880">
    <property type="entry name" value="Ribosomal_uL2_bac/org-type"/>
</dbReference>
<dbReference type="PANTHER" id="PTHR13691">
    <property type="entry name" value="RIBOSOMAL PROTEIN L2"/>
    <property type="match status" value="1"/>
</dbReference>
<dbReference type="InterPro" id="IPR012340">
    <property type="entry name" value="NA-bd_OB-fold"/>
</dbReference>
<dbReference type="SUPFAM" id="SSF50249">
    <property type="entry name" value="Nucleic acid-binding proteins"/>
    <property type="match status" value="1"/>
</dbReference>
<keyword evidence="10" id="KW-1185">Reference proteome</keyword>
<dbReference type="InterPro" id="IPR022666">
    <property type="entry name" value="Ribosomal_uL2_RNA-bd_dom"/>
</dbReference>
<keyword evidence="5" id="KW-0694">RNA-binding</keyword>
<evidence type="ECO:0000256" key="2">
    <source>
        <dbReference type="ARBA" id="ARBA00022980"/>
    </source>
</evidence>
<dbReference type="InterPro" id="IPR022671">
    <property type="entry name" value="Ribosomal_uL2_CS"/>
</dbReference>
<comment type="similarity">
    <text evidence="1 5">Belongs to the universal ribosomal protein uL2 family.</text>
</comment>
<feature type="domain" description="Large ribosomal subunit protein uL2 RNA-binding" evidence="8">
    <location>
        <begin position="42"/>
        <end position="118"/>
    </location>
</feature>
<feature type="region of interest" description="Disordered" evidence="6">
    <location>
        <begin position="28"/>
        <end position="55"/>
    </location>
</feature>
<dbReference type="PIRSF" id="PIRSF002158">
    <property type="entry name" value="Ribosomal_L2"/>
    <property type="match status" value="1"/>
</dbReference>
<dbReference type="FunFam" id="2.40.50.140:FF:000003">
    <property type="entry name" value="50S ribosomal protein L2"/>
    <property type="match status" value="1"/>
</dbReference>
<dbReference type="Proteomes" id="UP000252707">
    <property type="component" value="Unassembled WGS sequence"/>
</dbReference>
<feature type="region of interest" description="Disordered" evidence="6">
    <location>
        <begin position="223"/>
        <end position="275"/>
    </location>
</feature>
<keyword evidence="2 5" id="KW-0689">Ribosomal protein</keyword>
<dbReference type="Gene3D" id="4.10.950.10">
    <property type="entry name" value="Ribosomal protein L2, domain 3"/>
    <property type="match status" value="1"/>
</dbReference>
<keyword evidence="3 5" id="KW-0687">Ribonucleoprotein</keyword>
<name>A0A369CDS0_9GAMM</name>
<dbReference type="GO" id="GO:0003735">
    <property type="term" value="F:structural constituent of ribosome"/>
    <property type="evidence" value="ECO:0007669"/>
    <property type="project" value="InterPro"/>
</dbReference>
<dbReference type="FunFam" id="2.30.30.30:FF:000001">
    <property type="entry name" value="50S ribosomal protein L2"/>
    <property type="match status" value="1"/>
</dbReference>
<evidence type="ECO:0000259" key="8">
    <source>
        <dbReference type="SMART" id="SM01383"/>
    </source>
</evidence>
<dbReference type="PROSITE" id="PS00467">
    <property type="entry name" value="RIBOSOMAL_L2"/>
    <property type="match status" value="1"/>
</dbReference>
<feature type="domain" description="Large ribosomal subunit protein uL2 C-terminal" evidence="7">
    <location>
        <begin position="124"/>
        <end position="252"/>
    </location>
</feature>
<dbReference type="GO" id="GO:0015934">
    <property type="term" value="C:large ribosomal subunit"/>
    <property type="evidence" value="ECO:0007669"/>
    <property type="project" value="InterPro"/>
</dbReference>
<evidence type="ECO:0000256" key="1">
    <source>
        <dbReference type="ARBA" id="ARBA00005636"/>
    </source>
</evidence>
<dbReference type="HAMAP" id="MF_01320_B">
    <property type="entry name" value="Ribosomal_uL2_B"/>
    <property type="match status" value="1"/>
</dbReference>
<dbReference type="InterPro" id="IPR014726">
    <property type="entry name" value="Ribosomal_uL2_dom3"/>
</dbReference>
<dbReference type="NCBIfam" id="TIGR01171">
    <property type="entry name" value="rplB_bact"/>
    <property type="match status" value="1"/>
</dbReference>
<evidence type="ECO:0000313" key="9">
    <source>
        <dbReference type="EMBL" id="RCX29964.1"/>
    </source>
</evidence>
<dbReference type="PANTHER" id="PTHR13691:SF5">
    <property type="entry name" value="LARGE RIBOSOMAL SUBUNIT PROTEIN UL2M"/>
    <property type="match status" value="1"/>
</dbReference>
<evidence type="ECO:0000256" key="5">
    <source>
        <dbReference type="HAMAP-Rule" id="MF_01320"/>
    </source>
</evidence>
<dbReference type="OrthoDB" id="9778722at2"/>
<dbReference type="GO" id="GO:0016740">
    <property type="term" value="F:transferase activity"/>
    <property type="evidence" value="ECO:0007669"/>
    <property type="project" value="InterPro"/>
</dbReference>
<proteinExistence type="inferred from homology"/>
<dbReference type="GO" id="GO:0019843">
    <property type="term" value="F:rRNA binding"/>
    <property type="evidence" value="ECO:0007669"/>
    <property type="project" value="UniProtKB-UniRule"/>
</dbReference>
<dbReference type="GO" id="GO:0002181">
    <property type="term" value="P:cytoplasmic translation"/>
    <property type="evidence" value="ECO:0007669"/>
    <property type="project" value="TreeGrafter"/>
</dbReference>
<dbReference type="Gene3D" id="2.40.50.140">
    <property type="entry name" value="Nucleic acid-binding proteins"/>
    <property type="match status" value="1"/>
</dbReference>
<dbReference type="SUPFAM" id="SSF50104">
    <property type="entry name" value="Translation proteins SH3-like domain"/>
    <property type="match status" value="1"/>
</dbReference>
<evidence type="ECO:0000259" key="7">
    <source>
        <dbReference type="SMART" id="SM01382"/>
    </source>
</evidence>
<comment type="caution">
    <text evidence="9">The sequence shown here is derived from an EMBL/GenBank/DDBJ whole genome shotgun (WGS) entry which is preliminary data.</text>
</comment>
<dbReference type="InterPro" id="IPR002171">
    <property type="entry name" value="Ribosomal_uL2"/>
</dbReference>
<sequence length="275" mass="29899">MPISKVKPTSAGRRFVVKVTNPDLHKGAPYAPLLDKKSKNGGRNNAGRVTVRHQGGGHKQRYRIIDFKRNKDGISALVERLEYDPNRSANIALLKYADGERRYIIAPRGVSVGDEVMSGSEAPIKSGNCLPLRNIPVGSTVHCVELQPSRGAQIARSAGAGVQFVAREGAYATLRLRSGEMRKVLIDCRATIGEVGNGEHSLRSLGKAGAARWRGVRPTVRGVAMNPVDHPHGGGEGRTSGGRHPVSPWGVPTKGHKTRKNKRTDNLIVRRRNRK</sequence>
<dbReference type="Gene3D" id="2.30.30.30">
    <property type="match status" value="1"/>
</dbReference>
<evidence type="ECO:0000256" key="3">
    <source>
        <dbReference type="ARBA" id="ARBA00023274"/>
    </source>
</evidence>
<dbReference type="SMART" id="SM01382">
    <property type="entry name" value="Ribosomal_L2_C"/>
    <property type="match status" value="1"/>
</dbReference>
<comment type="function">
    <text evidence="5">One of the primary rRNA binding proteins. Required for association of the 30S and 50S subunits to form the 70S ribosome, for tRNA binding and peptide bond formation. It has been suggested to have peptidyltransferase activity; this is somewhat controversial. Makes several contacts with the 16S rRNA in the 70S ribosome.</text>
</comment>
<dbReference type="RefSeq" id="WP_114280167.1">
    <property type="nucleotide sequence ID" value="NZ_QPJY01000006.1"/>
</dbReference>
<dbReference type="EMBL" id="QPJY01000006">
    <property type="protein sequence ID" value="RCX29964.1"/>
    <property type="molecule type" value="Genomic_DNA"/>
</dbReference>
<dbReference type="InterPro" id="IPR008991">
    <property type="entry name" value="Translation_prot_SH3-like_sf"/>
</dbReference>